<dbReference type="InterPro" id="IPR000719">
    <property type="entry name" value="Prot_kinase_dom"/>
</dbReference>
<keyword evidence="2" id="KW-0812">Transmembrane</keyword>
<feature type="transmembrane region" description="Helical" evidence="2">
    <location>
        <begin position="1114"/>
        <end position="1136"/>
    </location>
</feature>
<feature type="transmembrane region" description="Helical" evidence="2">
    <location>
        <begin position="950"/>
        <end position="968"/>
    </location>
</feature>
<feature type="transmembrane region" description="Helical" evidence="2">
    <location>
        <begin position="1185"/>
        <end position="1209"/>
    </location>
</feature>
<dbReference type="Gene3D" id="3.40.50.300">
    <property type="entry name" value="P-loop containing nucleotide triphosphate hydrolases"/>
    <property type="match status" value="1"/>
</dbReference>
<feature type="domain" description="Protein kinase" evidence="3">
    <location>
        <begin position="36"/>
        <end position="335"/>
    </location>
</feature>
<dbReference type="Proteomes" id="UP000598996">
    <property type="component" value="Unassembled WGS sequence"/>
</dbReference>
<protein>
    <submittedName>
        <fullName evidence="4">Protein kinase</fullName>
    </submittedName>
</protein>
<feature type="transmembrane region" description="Helical" evidence="2">
    <location>
        <begin position="1044"/>
        <end position="1069"/>
    </location>
</feature>
<dbReference type="EMBL" id="JAENHO010000002">
    <property type="protein sequence ID" value="MBL7253917.1"/>
    <property type="molecule type" value="Genomic_DNA"/>
</dbReference>
<gene>
    <name evidence="4" type="ORF">JKJ07_06300</name>
</gene>
<feature type="transmembrane region" description="Helical" evidence="2">
    <location>
        <begin position="670"/>
        <end position="694"/>
    </location>
</feature>
<feature type="transmembrane region" description="Helical" evidence="2">
    <location>
        <begin position="1090"/>
        <end position="1108"/>
    </location>
</feature>
<evidence type="ECO:0000313" key="4">
    <source>
        <dbReference type="EMBL" id="MBL7253917.1"/>
    </source>
</evidence>
<dbReference type="Pfam" id="PF00069">
    <property type="entry name" value="Pkinase"/>
    <property type="match status" value="1"/>
</dbReference>
<dbReference type="InterPro" id="IPR011009">
    <property type="entry name" value="Kinase-like_dom_sf"/>
</dbReference>
<dbReference type="InterPro" id="IPR008266">
    <property type="entry name" value="Tyr_kinase_AS"/>
</dbReference>
<dbReference type="CDD" id="cd14014">
    <property type="entry name" value="STKc_PknB_like"/>
    <property type="match status" value="1"/>
</dbReference>
<feature type="compositionally biased region" description="Basic and acidic residues" evidence="1">
    <location>
        <begin position="111"/>
        <end position="127"/>
    </location>
</feature>
<keyword evidence="4" id="KW-0418">Kinase</keyword>
<keyword evidence="2" id="KW-1133">Transmembrane helix</keyword>
<dbReference type="Gene3D" id="3.30.200.20">
    <property type="entry name" value="Phosphorylase Kinase, domain 1"/>
    <property type="match status" value="1"/>
</dbReference>
<dbReference type="PANTHER" id="PTHR44329">
    <property type="entry name" value="SERINE/THREONINE-PROTEIN KINASE TNNI3K-RELATED"/>
    <property type="match status" value="1"/>
</dbReference>
<evidence type="ECO:0000313" key="5">
    <source>
        <dbReference type="Proteomes" id="UP000598996"/>
    </source>
</evidence>
<keyword evidence="5" id="KW-1185">Reference proteome</keyword>
<feature type="region of interest" description="Disordered" evidence="1">
    <location>
        <begin position="105"/>
        <end position="129"/>
    </location>
</feature>
<reference evidence="4 5" key="1">
    <citation type="submission" date="2021-01" db="EMBL/GenBank/DDBJ databases">
        <title>Actinoplanes sp. nov. LDG1-01 isolated from lichen.</title>
        <authorList>
            <person name="Saeng-In P."/>
            <person name="Phongsopitanun W."/>
            <person name="Kanchanasin P."/>
            <person name="Yuki M."/>
            <person name="Kudo T."/>
            <person name="Ohkuma M."/>
            <person name="Tanasupawat S."/>
        </authorList>
    </citation>
    <scope>NUCLEOTIDE SEQUENCE [LARGE SCALE GENOMIC DNA]</scope>
    <source>
        <strain evidence="4 5">LDG1-01</strain>
    </source>
</reference>
<feature type="transmembrane region" description="Helical" evidence="2">
    <location>
        <begin position="920"/>
        <end position="938"/>
    </location>
</feature>
<dbReference type="GO" id="GO:0016301">
    <property type="term" value="F:kinase activity"/>
    <property type="evidence" value="ECO:0007669"/>
    <property type="project" value="UniProtKB-KW"/>
</dbReference>
<dbReference type="InterPro" id="IPR027417">
    <property type="entry name" value="P-loop_NTPase"/>
</dbReference>
<evidence type="ECO:0000256" key="1">
    <source>
        <dbReference type="SAM" id="MobiDB-lite"/>
    </source>
</evidence>
<name>A0ABS1VJJ3_9ACTN</name>
<dbReference type="PROSITE" id="PS00109">
    <property type="entry name" value="PROTEIN_KINASE_TYR"/>
    <property type="match status" value="1"/>
</dbReference>
<sequence>MPEPIGEPDPPADEWVWPLAADGRTRLRRLGPDGRYRLVGTFRGGGQAYVWYAVDEERDLPVAIKILRADGPFGAGRIPERRMIREARIMGSLPAHPNVMPTLGSGPPHLVRPDSDDLRPGPGDSRDPWLVMPLTPHHRLNDLIADGPPPLDYWLRLARGYASGLAHLHDLGIVHRDLSPGNVLLTAAGPVITDFGVSWAPRWIDDGIEQTMSTGLTRQGVNGTPDWHAPEVISSPLHERPDRRPSADVFSWGLFVAGASAGRHPWSKTLGSVALEDFERTRMRHGVPAYPVPGPLAEAGDWAGLVLDALAPDPADRPTAAELVTALDEQRSRWRRRPRAVRRKPALDDDATAAAEVLHEALRERWRSDPVWVRVGSGRRLPIGWAPGAADENAAPRLIDTWQRDAGSGRMVVLGAAGSGKSELLVGVFRELLTGWRKGEPVPLLIPLASWDPALTDLRTWLIEWLHVNHRFLDGQAQGPVRKSKAAKLLDDQHLALILDGLDEVLDKAGARTVVDQLNNLDGPAQLLVSCRDAHRELFPGGATIALGPQDLETVTAYLRGGAAGEQRWDPVVASLPHRPDLAGVLRTPLMVMLADSLAHPRELLDRHGTEEITHHLLQEFVPARYTEEPTPYEAPEARRWLGYLARMVADTGELRWWELRVTSLPSSRALLHTLTLLAVITWTALSAGVMNTWVFGSTVTGTTDAIRIAAAAVVCYAALYRIIGSYPAAVLAVVGAYITGTLSGSYDLALGSGLAAGFSWRPLRVRAPGRGGDLARAFQVGLAAMVVTAAIRTLSLFVPLDDALVVGFGAGTFDGFALRWDEDVNGWLATGLVAGLLTWIGIQVTRGGPAPASSRWWARPAFHGLVAAVLVGAINSWADGARPGIDQPWLLGPGDGLAAGIAVWWVSSWSSPRLHRRSTRFAAAGLLGGLTTGLNLLGYAGRTDVDADVVRALGEGAAVALLVLLALRERRPGPQRRSLRQILPPVLLAGLAGLVLGLAHVQSAGASRGAAFGVAVTLAALFFLARDTVRSGPGRIDPIEAGVAGLTVVGLVAGFAYALLFGLVCGLASRVSTDISQRKLPSLRISAPWTQIAGGALLGTMAAFAAATSGFPAYSLAVIGLSGGVAGAYAFGIRGDDPSNRLAASPATLFRQDRRVFLRMTAVIAVAIGIAVGFRAAAGGQSALAALTGAIATLATYGLTAGLVIAASSTRYGVFVIRNAWLAAGDDLPWRLMPFLDDAHRHRQVLRAAGSAYQFRHELLREQIAATDP</sequence>
<organism evidence="4 5">
    <name type="scientific">Paractinoplanes lichenicola</name>
    <dbReference type="NCBI Taxonomy" id="2802976"/>
    <lineage>
        <taxon>Bacteria</taxon>
        <taxon>Bacillati</taxon>
        <taxon>Actinomycetota</taxon>
        <taxon>Actinomycetes</taxon>
        <taxon>Micromonosporales</taxon>
        <taxon>Micromonosporaceae</taxon>
        <taxon>Paractinoplanes</taxon>
    </lineage>
</organism>
<dbReference type="PROSITE" id="PS50011">
    <property type="entry name" value="PROTEIN_KINASE_DOM"/>
    <property type="match status" value="1"/>
</dbReference>
<dbReference type="Gene3D" id="1.10.510.10">
    <property type="entry name" value="Transferase(Phosphotransferase) domain 1"/>
    <property type="match status" value="1"/>
</dbReference>
<dbReference type="InterPro" id="IPR051681">
    <property type="entry name" value="Ser/Thr_Kinases-Pseudokinases"/>
</dbReference>
<keyword evidence="4" id="KW-0808">Transferase</keyword>
<dbReference type="PANTHER" id="PTHR44329:SF214">
    <property type="entry name" value="PROTEIN KINASE DOMAIN-CONTAINING PROTEIN"/>
    <property type="match status" value="1"/>
</dbReference>
<feature type="transmembrane region" description="Helical" evidence="2">
    <location>
        <begin position="857"/>
        <end position="878"/>
    </location>
</feature>
<evidence type="ECO:0000256" key="2">
    <source>
        <dbReference type="SAM" id="Phobius"/>
    </source>
</evidence>
<accession>A0ABS1VJJ3</accession>
<feature type="transmembrane region" description="Helical" evidence="2">
    <location>
        <begin position="827"/>
        <end position="845"/>
    </location>
</feature>
<dbReference type="RefSeq" id="WP_202990284.1">
    <property type="nucleotide sequence ID" value="NZ_JAENHO010000002.1"/>
</dbReference>
<feature type="transmembrane region" description="Helical" evidence="2">
    <location>
        <begin position="1157"/>
        <end position="1179"/>
    </location>
</feature>
<evidence type="ECO:0000259" key="3">
    <source>
        <dbReference type="PROSITE" id="PS50011"/>
    </source>
</evidence>
<keyword evidence="2" id="KW-0472">Membrane</keyword>
<comment type="caution">
    <text evidence="4">The sequence shown here is derived from an EMBL/GenBank/DDBJ whole genome shotgun (WGS) entry which is preliminary data.</text>
</comment>
<feature type="transmembrane region" description="Helical" evidence="2">
    <location>
        <begin position="980"/>
        <end position="1000"/>
    </location>
</feature>
<proteinExistence type="predicted"/>
<dbReference type="SUPFAM" id="SSF56112">
    <property type="entry name" value="Protein kinase-like (PK-like)"/>
    <property type="match status" value="1"/>
</dbReference>